<protein>
    <submittedName>
        <fullName evidence="1">Uncharacterized protein</fullName>
    </submittedName>
</protein>
<keyword evidence="2" id="KW-1185">Reference proteome</keyword>
<name>A0A1M7XWK7_9BACT</name>
<proteinExistence type="predicted"/>
<reference evidence="1 2" key="1">
    <citation type="submission" date="2016-12" db="EMBL/GenBank/DDBJ databases">
        <authorList>
            <person name="Song W.-J."/>
            <person name="Kurnit D.M."/>
        </authorList>
    </citation>
    <scope>NUCLEOTIDE SEQUENCE [LARGE SCALE GENOMIC DNA]</scope>
    <source>
        <strain evidence="1 2">DSM 18488</strain>
    </source>
</reference>
<dbReference type="AlphaFoldDB" id="A0A1M7XWK7"/>
<sequence>MVPNASLLLYSSYAKVLRIYVNVSVLDCQATGYKLYAGITDVPGSTKRGELDCGTISIKIRVVWLHFHNFAGNCSFLWWLHGPKES</sequence>
<evidence type="ECO:0000313" key="2">
    <source>
        <dbReference type="Proteomes" id="UP000184603"/>
    </source>
</evidence>
<evidence type="ECO:0000313" key="1">
    <source>
        <dbReference type="EMBL" id="SHO43120.1"/>
    </source>
</evidence>
<dbReference type="EMBL" id="FRFE01000001">
    <property type="protein sequence ID" value="SHO43120.1"/>
    <property type="molecule type" value="Genomic_DNA"/>
</dbReference>
<dbReference type="Proteomes" id="UP000184603">
    <property type="component" value="Unassembled WGS sequence"/>
</dbReference>
<gene>
    <name evidence="1" type="ORF">SAMN02745220_00304</name>
</gene>
<organism evidence="1 2">
    <name type="scientific">Desulfopila aestuarii DSM 18488</name>
    <dbReference type="NCBI Taxonomy" id="1121416"/>
    <lineage>
        <taxon>Bacteria</taxon>
        <taxon>Pseudomonadati</taxon>
        <taxon>Thermodesulfobacteriota</taxon>
        <taxon>Desulfobulbia</taxon>
        <taxon>Desulfobulbales</taxon>
        <taxon>Desulfocapsaceae</taxon>
        <taxon>Desulfopila</taxon>
    </lineage>
</organism>
<dbReference type="STRING" id="1121416.SAMN02745220_00304"/>
<accession>A0A1M7XWK7</accession>